<evidence type="ECO:0000259" key="8">
    <source>
        <dbReference type="Pfam" id="PF02687"/>
    </source>
</evidence>
<sequence>MILTLLLGIGSVGAMFTVVYGVLLAPLPYAEPDRLVGVGLQVADQPLSQAPGFYSTYERTARSLDDVGLYKAGTANVRTSSESDDVENVATSWVTASTMRLLRVRPLLGRWFTSEEEVRGGPNVAIIGESEWRSRFGSAVDIVGKTLIVNDAPRVIVGVMPEHFAFPTAAIRIWLPIKENDDGSVGSFSYAGVARLAPGVTAAQAQAELGSLLPRVAELYPRLQSGGSTARWLEDMKPMPVVLPLRDELVDRIAQTLWLLAAAAGLVLLVAWANASNLMLARADASLLEVGVRQALGASRLRIATHFLGESTLLGAISAVLALMASYGAVRALVVFGPADVPRLEELEIGLTTVSLIALVAIVGMIICMAVPAARLLQGGMHRNLQDGTRGHSTGKARQRLRTAISALQIAVALAVSIWSALLFRTALQIYQTQPGFDAAEVTTARILLPLARYRDSSTVAFYARLAEQTAQVPSVRSVGLVAQLPLGGGHTLQQDFQIEGRRAPVSLPVNIVGNGYFGAMRIPVIAGRDFRPLESEQSRDIIISRSAAGILFGDGNGTAAIGKSLMLAPNGPAYTVVGVVGDVRNRDLTIPASAMLYRPQIVPLDPDAEPGPRPSMVLVVRSSGSSGEIVSAIRKIVRGLDPAVPIFDVRSMDDVVRASTARLSLSLALITVAAAVTSLLGGIGLYALMSYMVSLRTREFGVRIALGADPGRITRLVVVRGLVLTVCGVGVGFALHASAAPFFRAFLYGVKVTDPLALAVATLMIVATAAVAIWIPAKRAASIDPAEALRSE</sequence>
<dbReference type="NCBIfam" id="TIGR03434">
    <property type="entry name" value="ADOP"/>
    <property type="match status" value="1"/>
</dbReference>
<evidence type="ECO:0000256" key="7">
    <source>
        <dbReference type="SAM" id="Phobius"/>
    </source>
</evidence>
<evidence type="ECO:0000256" key="1">
    <source>
        <dbReference type="ARBA" id="ARBA00004651"/>
    </source>
</evidence>
<comment type="similarity">
    <text evidence="6">Belongs to the ABC-4 integral membrane protein family.</text>
</comment>
<dbReference type="Pfam" id="PF12704">
    <property type="entry name" value="MacB_PCD"/>
    <property type="match status" value="2"/>
</dbReference>
<dbReference type="PANTHER" id="PTHR30572:SF4">
    <property type="entry name" value="ABC TRANSPORTER PERMEASE YTRF"/>
    <property type="match status" value="1"/>
</dbReference>
<evidence type="ECO:0000256" key="3">
    <source>
        <dbReference type="ARBA" id="ARBA00022692"/>
    </source>
</evidence>
<feature type="transmembrane region" description="Helical" evidence="7">
    <location>
        <begin position="404"/>
        <end position="424"/>
    </location>
</feature>
<feature type="domain" description="MacB-like periplasmic core" evidence="9">
    <location>
        <begin position="405"/>
        <end position="635"/>
    </location>
</feature>
<evidence type="ECO:0000256" key="4">
    <source>
        <dbReference type="ARBA" id="ARBA00022989"/>
    </source>
</evidence>
<keyword evidence="2" id="KW-1003">Cell membrane</keyword>
<evidence type="ECO:0000256" key="6">
    <source>
        <dbReference type="ARBA" id="ARBA00038076"/>
    </source>
</evidence>
<evidence type="ECO:0000313" key="10">
    <source>
        <dbReference type="EMBL" id="MCF7223757.1"/>
    </source>
</evidence>
<comment type="subcellular location">
    <subcellularLocation>
        <location evidence="1">Cell membrane</location>
        <topology evidence="1">Multi-pass membrane protein</topology>
    </subcellularLocation>
</comment>
<keyword evidence="5 7" id="KW-0472">Membrane</keyword>
<feature type="transmembrane region" description="Helical" evidence="7">
    <location>
        <begin position="256"/>
        <end position="275"/>
    </location>
</feature>
<feature type="transmembrane region" description="Helical" evidence="7">
    <location>
        <begin position="666"/>
        <end position="689"/>
    </location>
</feature>
<accession>A0ABS9HZY6</accession>
<keyword evidence="11" id="KW-1185">Reference proteome</keyword>
<dbReference type="EMBL" id="JAKJPO010000022">
    <property type="protein sequence ID" value="MCF7223757.1"/>
    <property type="molecule type" value="Genomic_DNA"/>
</dbReference>
<feature type="transmembrane region" description="Helical" evidence="7">
    <location>
        <begin position="349"/>
        <end position="374"/>
    </location>
</feature>
<gene>
    <name evidence="10" type="ORF">L3V18_18510</name>
</gene>
<dbReference type="PANTHER" id="PTHR30572">
    <property type="entry name" value="MEMBRANE COMPONENT OF TRANSPORTER-RELATED"/>
    <property type="match status" value="1"/>
</dbReference>
<evidence type="ECO:0000256" key="5">
    <source>
        <dbReference type="ARBA" id="ARBA00023136"/>
    </source>
</evidence>
<evidence type="ECO:0000313" key="11">
    <source>
        <dbReference type="Proteomes" id="UP001430796"/>
    </source>
</evidence>
<feature type="transmembrane region" description="Helical" evidence="7">
    <location>
        <begin position="307"/>
        <end position="329"/>
    </location>
</feature>
<dbReference type="InterPro" id="IPR025857">
    <property type="entry name" value="MacB_PCD"/>
</dbReference>
<organism evidence="10 11">
    <name type="scientific">Marilutibacter chinensis</name>
    <dbReference type="NCBI Taxonomy" id="2912247"/>
    <lineage>
        <taxon>Bacteria</taxon>
        <taxon>Pseudomonadati</taxon>
        <taxon>Pseudomonadota</taxon>
        <taxon>Gammaproteobacteria</taxon>
        <taxon>Lysobacterales</taxon>
        <taxon>Lysobacteraceae</taxon>
        <taxon>Marilutibacter</taxon>
    </lineage>
</organism>
<dbReference type="InterPro" id="IPR003838">
    <property type="entry name" value="ABC3_permease_C"/>
</dbReference>
<dbReference type="Pfam" id="PF02687">
    <property type="entry name" value="FtsX"/>
    <property type="match status" value="2"/>
</dbReference>
<proteinExistence type="inferred from homology"/>
<evidence type="ECO:0000259" key="9">
    <source>
        <dbReference type="Pfam" id="PF12704"/>
    </source>
</evidence>
<evidence type="ECO:0000256" key="2">
    <source>
        <dbReference type="ARBA" id="ARBA00022475"/>
    </source>
</evidence>
<reference evidence="10 11" key="2">
    <citation type="submission" date="2022-01" db="EMBL/GenBank/DDBJ databases">
        <title>Lysobacter chinensis sp. nov., a bacterium isolated from cow dung compost.</title>
        <authorList>
            <person name="Liu Y."/>
        </authorList>
    </citation>
    <scope>NUCLEOTIDE SEQUENCE [LARGE SCALE GENOMIC DNA]</scope>
    <source>
        <strain evidence="10 11">TLK-CK17</strain>
    </source>
</reference>
<keyword evidence="3 7" id="KW-0812">Transmembrane</keyword>
<keyword evidence="4 7" id="KW-1133">Transmembrane helix</keyword>
<dbReference type="InterPro" id="IPR050250">
    <property type="entry name" value="Macrolide_Exporter_MacB"/>
</dbReference>
<feature type="transmembrane region" description="Helical" evidence="7">
    <location>
        <begin position="723"/>
        <end position="744"/>
    </location>
</feature>
<comment type="caution">
    <text evidence="10">The sequence shown here is derived from an EMBL/GenBank/DDBJ whole genome shotgun (WGS) entry which is preliminary data.</text>
</comment>
<dbReference type="InterPro" id="IPR017800">
    <property type="entry name" value="ADOP"/>
</dbReference>
<feature type="domain" description="ABC3 transporter permease C-terminal" evidence="8">
    <location>
        <begin position="673"/>
        <end position="786"/>
    </location>
</feature>
<dbReference type="Proteomes" id="UP001430796">
    <property type="component" value="Unassembled WGS sequence"/>
</dbReference>
<protein>
    <submittedName>
        <fullName evidence="10">ADOP family duplicated permease</fullName>
    </submittedName>
</protein>
<reference evidence="11" key="1">
    <citation type="submission" date="2022-01" db="EMBL/GenBank/DDBJ databases">
        <title>Lysobacter chinensis sp. nov., a bacterium isolated from cow dung compost.</title>
        <authorList>
            <person name="Zhou L.Y."/>
        </authorList>
    </citation>
    <scope>NUCLEOTIDE SEQUENCE [LARGE SCALE GENOMIC DNA]</scope>
    <source>
        <strain evidence="11">TLK-CK17</strain>
    </source>
</reference>
<feature type="domain" description="MacB-like periplasmic core" evidence="9">
    <location>
        <begin position="2"/>
        <end position="210"/>
    </location>
</feature>
<name>A0ABS9HZY6_9GAMM</name>
<feature type="domain" description="ABC3 transporter permease C-terminal" evidence="8">
    <location>
        <begin position="263"/>
        <end position="370"/>
    </location>
</feature>
<feature type="transmembrane region" description="Helical" evidence="7">
    <location>
        <begin position="756"/>
        <end position="776"/>
    </location>
</feature>